<dbReference type="Proteomes" id="UP000248852">
    <property type="component" value="Segment"/>
</dbReference>
<sequence>MRLRKGKKAAMQTRTRKRIRAFHGRSSISVDQCASYLDAAAARIEAGGAIPRKLPSLVPLPLDDQPSPSPSPPPSAGDKRRRCYLDGWLPALKAHLKKPHMAPCSEADYGGPLQSSPLPSTNFSCLR</sequence>
<evidence type="ECO:0000256" key="1">
    <source>
        <dbReference type="SAM" id="MobiDB-lite"/>
    </source>
</evidence>
<protein>
    <submittedName>
        <fullName evidence="2">Uncharacterized protein</fullName>
    </submittedName>
</protein>
<dbReference type="KEGG" id="vg:36844726"/>
<dbReference type="EMBL" id="MG011689">
    <property type="protein sequence ID" value="AVK75585.1"/>
    <property type="molecule type" value="Genomic_DNA"/>
</dbReference>
<reference evidence="2" key="1">
    <citation type="journal article" date="2018" name="Nat. Commun.">
        <title>Diversity and evolution of the emerging Pandoraviridae family.</title>
        <authorList>
            <person name="Legendre M."/>
            <person name="Fabre E."/>
            <person name="Poirot O."/>
            <person name="Jeudy S."/>
            <person name="Lartigue A."/>
            <person name="Alempic J.M."/>
            <person name="Beucher L."/>
            <person name="Philippe N."/>
            <person name="Bertaux L."/>
            <person name="Christo-Foroux E."/>
            <person name="Labadie K."/>
            <person name="Coute Y."/>
            <person name="Abergel C."/>
            <person name="Claverie J.M."/>
        </authorList>
    </citation>
    <scope>NUCLEOTIDE SEQUENCE [LARGE SCALE GENOMIC DNA]</scope>
    <source>
        <strain evidence="2">Quercus</strain>
    </source>
</reference>
<proteinExistence type="predicted"/>
<feature type="region of interest" description="Disordered" evidence="1">
    <location>
        <begin position="100"/>
        <end position="127"/>
    </location>
</feature>
<feature type="region of interest" description="Disordered" evidence="1">
    <location>
        <begin position="55"/>
        <end position="81"/>
    </location>
</feature>
<accession>A0A2U7UB27</accession>
<feature type="compositionally biased region" description="Polar residues" evidence="1">
    <location>
        <begin position="113"/>
        <end position="127"/>
    </location>
</feature>
<evidence type="ECO:0000313" key="2">
    <source>
        <dbReference type="EMBL" id="AVK75585.1"/>
    </source>
</evidence>
<name>A0A2U7UB27_9VIRU</name>
<feature type="compositionally biased region" description="Low complexity" evidence="1">
    <location>
        <begin position="55"/>
        <end position="66"/>
    </location>
</feature>
<organism evidence="2">
    <name type="scientific">Pandoravirus quercus</name>
    <dbReference type="NCBI Taxonomy" id="2107709"/>
    <lineage>
        <taxon>Viruses</taxon>
        <taxon>Pandoravirus</taxon>
    </lineage>
</organism>
<dbReference type="GeneID" id="36844726"/>
<dbReference type="RefSeq" id="YP_009483854.1">
    <property type="nucleotide sequence ID" value="NC_037667.1"/>
</dbReference>
<gene>
    <name evidence="2" type="ORF">pqer_cds_1163</name>
</gene>